<dbReference type="InterPro" id="IPR034683">
    <property type="entry name" value="IspD/TarI"/>
</dbReference>
<dbReference type="InterPro" id="IPR029044">
    <property type="entry name" value="Nucleotide-diphossugar_trans"/>
</dbReference>
<name>A0A3G9K7E8_9ACTN</name>
<dbReference type="FunFam" id="3.90.550.10:FF:000003">
    <property type="entry name" value="2-C-methyl-D-erythritol 4-phosphate cytidylyltransferase"/>
    <property type="match status" value="1"/>
</dbReference>
<evidence type="ECO:0000313" key="4">
    <source>
        <dbReference type="EMBL" id="BBH49579.1"/>
    </source>
</evidence>
<organism evidence="4 5">
    <name type="scientific">Parolsenella catena</name>
    <dbReference type="NCBI Taxonomy" id="2003188"/>
    <lineage>
        <taxon>Bacteria</taxon>
        <taxon>Bacillati</taxon>
        <taxon>Actinomycetota</taxon>
        <taxon>Coriobacteriia</taxon>
        <taxon>Coriobacteriales</taxon>
        <taxon>Atopobiaceae</taxon>
        <taxon>Parolsenella</taxon>
    </lineage>
</organism>
<keyword evidence="2 3" id="KW-0548">Nucleotidyltransferase</keyword>
<feature type="site" description="Positions MEP for the nucleophilic attack" evidence="3">
    <location>
        <position position="166"/>
    </location>
</feature>
<evidence type="ECO:0000256" key="2">
    <source>
        <dbReference type="ARBA" id="ARBA00022695"/>
    </source>
</evidence>
<dbReference type="Pfam" id="PF01128">
    <property type="entry name" value="IspD"/>
    <property type="match status" value="1"/>
</dbReference>
<dbReference type="Gene3D" id="3.90.550.10">
    <property type="entry name" value="Spore Coat Polysaccharide Biosynthesis Protein SpsA, Chain A"/>
    <property type="match status" value="1"/>
</dbReference>
<proteinExistence type="inferred from homology"/>
<dbReference type="GeneID" id="88848310"/>
<dbReference type="EC" id="2.7.7.60" evidence="3"/>
<dbReference type="EMBL" id="AP019367">
    <property type="protein sequence ID" value="BBH49579.1"/>
    <property type="molecule type" value="Genomic_DNA"/>
</dbReference>
<dbReference type="InterPro" id="IPR001228">
    <property type="entry name" value="IspD"/>
</dbReference>
<evidence type="ECO:0000256" key="3">
    <source>
        <dbReference type="HAMAP-Rule" id="MF_00108"/>
    </source>
</evidence>
<dbReference type="SUPFAM" id="SSF53448">
    <property type="entry name" value="Nucleotide-diphospho-sugar transferases"/>
    <property type="match status" value="1"/>
</dbReference>
<dbReference type="OrthoDB" id="9802561at2"/>
<accession>A0A3G9K7E8</accession>
<reference evidence="5" key="1">
    <citation type="submission" date="2018-11" db="EMBL/GenBank/DDBJ databases">
        <title>Comparative genomics of Parolsenella catena and Libanicoccus massiliensis: Reclassification of Libanicoccus massiliensis as Parolsenella massiliensis comb. nov.</title>
        <authorList>
            <person name="Sakamoto M."/>
            <person name="Ikeyama N."/>
            <person name="Murakami T."/>
            <person name="Mori H."/>
            <person name="Yuki M."/>
            <person name="Ohkuma M."/>
        </authorList>
    </citation>
    <scope>NUCLEOTIDE SEQUENCE [LARGE SCALE GENOMIC DNA]</scope>
    <source>
        <strain evidence="5">JCM 31932</strain>
    </source>
</reference>
<dbReference type="UniPathway" id="UPA00056">
    <property type="reaction ID" value="UER00093"/>
</dbReference>
<keyword evidence="3" id="KW-0414">Isoprene biosynthesis</keyword>
<dbReference type="AlphaFoldDB" id="A0A3G9K7E8"/>
<dbReference type="NCBIfam" id="TIGR00453">
    <property type="entry name" value="ispD"/>
    <property type="match status" value="1"/>
</dbReference>
<dbReference type="GO" id="GO:0050518">
    <property type="term" value="F:2-C-methyl-D-erythritol 4-phosphate cytidylyltransferase activity"/>
    <property type="evidence" value="ECO:0007669"/>
    <property type="project" value="UniProtKB-UniRule"/>
</dbReference>
<evidence type="ECO:0000313" key="5">
    <source>
        <dbReference type="Proteomes" id="UP000273154"/>
    </source>
</evidence>
<keyword evidence="1 3" id="KW-0808">Transferase</keyword>
<keyword evidence="5" id="KW-1185">Reference proteome</keyword>
<dbReference type="KEGG" id="pcat:Pcatena_01660"/>
<dbReference type="PANTHER" id="PTHR32125:SF4">
    <property type="entry name" value="2-C-METHYL-D-ERYTHRITOL 4-PHOSPHATE CYTIDYLYLTRANSFERASE, CHLOROPLASTIC"/>
    <property type="match status" value="1"/>
</dbReference>
<comment type="pathway">
    <text evidence="3">Isoprenoid biosynthesis; isopentenyl diphosphate biosynthesis via DXP pathway; isopentenyl diphosphate from 1-deoxy-D-xylulose 5-phosphate: step 2/6.</text>
</comment>
<feature type="site" description="Positions MEP for the nucleophilic attack" evidence="3">
    <location>
        <position position="222"/>
    </location>
</feature>
<dbReference type="Proteomes" id="UP000273154">
    <property type="component" value="Chromosome"/>
</dbReference>
<protein>
    <recommendedName>
        <fullName evidence="3">2-C-methyl-D-erythritol 4-phosphate cytidylyltransferase</fullName>
        <ecNumber evidence="3">2.7.7.60</ecNumber>
    </recommendedName>
    <alternativeName>
        <fullName evidence="3">4-diphosphocytidyl-2C-methyl-D-erythritol synthase</fullName>
    </alternativeName>
    <alternativeName>
        <fullName evidence="3">MEP cytidylyltransferase</fullName>
        <shortName evidence="3">MCT</shortName>
    </alternativeName>
</protein>
<dbReference type="PANTHER" id="PTHR32125">
    <property type="entry name" value="2-C-METHYL-D-ERYTHRITOL 4-PHOSPHATE CYTIDYLYLTRANSFERASE, CHLOROPLASTIC"/>
    <property type="match status" value="1"/>
</dbReference>
<sequence>MAESTHTAAAPDTCAVVAAGGLGLRFGDARGKQYVELCGLPVLDWSVAALDEAPSVGHIVIVCPHGRVEETRKIVGLIAPCVPVTFVEGGATRQESCLAGIRAVPGDFPLVAIHDGARPLIRPETVEAVIARVRDDASLAGAICAHPSADTLKVVEGGIVRSTPDRSRYWAVQTPQVFRRATVLEAHLAAGREGFVGTDDASLVERAGGRVAVVESPSDNMKVTVPEDRLPVEAILASRTASGEAPVAAREGARPC</sequence>
<dbReference type="CDD" id="cd02516">
    <property type="entry name" value="CDP-ME_synthetase"/>
    <property type="match status" value="1"/>
</dbReference>
<feature type="site" description="Transition state stabilizer" evidence="3">
    <location>
        <position position="25"/>
    </location>
</feature>
<dbReference type="RefSeq" id="WP_126420785.1">
    <property type="nucleotide sequence ID" value="NZ_AP019367.1"/>
</dbReference>
<dbReference type="InterPro" id="IPR050088">
    <property type="entry name" value="IspD/TarI_cytidylyltransf_bact"/>
</dbReference>
<evidence type="ECO:0000256" key="1">
    <source>
        <dbReference type="ARBA" id="ARBA00022679"/>
    </source>
</evidence>
<gene>
    <name evidence="3 4" type="primary">ispD</name>
    <name evidence="4" type="ORF">Pcatena_01660</name>
</gene>
<comment type="similarity">
    <text evidence="3">Belongs to the IspD/TarI cytidylyltransferase family. IspD subfamily.</text>
</comment>
<comment type="function">
    <text evidence="3">Catalyzes the formation of 4-diphosphocytidyl-2-C-methyl-D-erythritol from CTP and 2-C-methyl-D-erythritol 4-phosphate (MEP).</text>
</comment>
<feature type="site" description="Transition state stabilizer" evidence="3">
    <location>
        <position position="32"/>
    </location>
</feature>
<dbReference type="HAMAP" id="MF_00108">
    <property type="entry name" value="IspD"/>
    <property type="match status" value="1"/>
</dbReference>
<comment type="catalytic activity">
    <reaction evidence="3">
        <text>2-C-methyl-D-erythritol 4-phosphate + CTP + H(+) = 4-CDP-2-C-methyl-D-erythritol + diphosphate</text>
        <dbReference type="Rhea" id="RHEA:13429"/>
        <dbReference type="ChEBI" id="CHEBI:15378"/>
        <dbReference type="ChEBI" id="CHEBI:33019"/>
        <dbReference type="ChEBI" id="CHEBI:37563"/>
        <dbReference type="ChEBI" id="CHEBI:57823"/>
        <dbReference type="ChEBI" id="CHEBI:58262"/>
        <dbReference type="EC" id="2.7.7.60"/>
    </reaction>
</comment>
<dbReference type="GO" id="GO:0019288">
    <property type="term" value="P:isopentenyl diphosphate biosynthetic process, methylerythritol 4-phosphate pathway"/>
    <property type="evidence" value="ECO:0007669"/>
    <property type="project" value="UniProtKB-UniRule"/>
</dbReference>